<dbReference type="SUPFAM" id="SSF55347">
    <property type="entry name" value="Glyceraldehyde-3-phosphate dehydrogenase-like, C-terminal domain"/>
    <property type="match status" value="1"/>
</dbReference>
<organism evidence="3 4">
    <name type="scientific">Pantoea ananatis (strain LMG 20103)</name>
    <dbReference type="NCBI Taxonomy" id="706191"/>
    <lineage>
        <taxon>Bacteria</taxon>
        <taxon>Pseudomonadati</taxon>
        <taxon>Pseudomonadota</taxon>
        <taxon>Gammaproteobacteria</taxon>
        <taxon>Enterobacterales</taxon>
        <taxon>Erwiniaceae</taxon>
        <taxon>Pantoea</taxon>
    </lineage>
</organism>
<evidence type="ECO:0000259" key="2">
    <source>
        <dbReference type="Pfam" id="PF22725"/>
    </source>
</evidence>
<dbReference type="GO" id="GO:0000166">
    <property type="term" value="F:nucleotide binding"/>
    <property type="evidence" value="ECO:0007669"/>
    <property type="project" value="InterPro"/>
</dbReference>
<dbReference type="Gene3D" id="3.30.360.10">
    <property type="entry name" value="Dihydrodipicolinate Reductase, domain 2"/>
    <property type="match status" value="1"/>
</dbReference>
<sequence length="405" mass="44996">MRPVSGVLTVVRIQDQGFTMKVGIIGLGFRLSHVVKEFHKADTEFSLVGYYDPAPAGLPNLHSFGIDPGKAFDSVEALLQQGGFDLLLVGSPNFMHLEHVTQALAAGYTVFTEKPVVINEEQTMAMAKLVQQYGEDRILVGLVLRYSPLYHDLLAARDDRRLGEITSIEATEHIKPYHGAFFQRDWRRLEKYAGPYILEKCCHDIDLYQGLMQERPLRVASFGGRKSFTPQHAPQGAITEQSEIYHTKPSGWSSTDAVFSSDADIVDYQTALIEYASGATLSFHANLNVPDEFRRFCVIGTDGMAEGDFVRNYFRVHNARTGEKEVETAYSGNAYDGHYGADALMAEEIVKHVKQGTPLKVSVVDALEAGLTAIKIDEARKTRSVIDLTESWTRFDANLGKTGTH</sequence>
<reference evidence="3 4" key="1">
    <citation type="journal article" date="2010" name="J. Bacteriol.">
        <title>Genome sequence of Pantoea ananatis LMG20103, the causative agent of Eucalyptus blight and dieback.</title>
        <authorList>
            <person name="De Maayer P."/>
            <person name="Chan W.Y."/>
            <person name="Venter S.N."/>
            <person name="Toth I.K."/>
            <person name="Birch P.R."/>
            <person name="Joubert F."/>
            <person name="Coutinho T.A."/>
        </authorList>
    </citation>
    <scope>NUCLEOTIDE SEQUENCE [LARGE SCALE GENOMIC DNA]</scope>
    <source>
        <strain evidence="3 4">LMG 20103</strain>
    </source>
</reference>
<dbReference type="InterPro" id="IPR055170">
    <property type="entry name" value="GFO_IDH_MocA-like_dom"/>
</dbReference>
<dbReference type="Pfam" id="PF01408">
    <property type="entry name" value="GFO_IDH_MocA"/>
    <property type="match status" value="1"/>
</dbReference>
<dbReference type="PANTHER" id="PTHR43377:SF2">
    <property type="entry name" value="BINDING ROSSMANN FOLD OXIDOREDUCTASE, PUTATIVE (AFU_ORTHOLOGUE AFUA_4G00560)-RELATED"/>
    <property type="match status" value="1"/>
</dbReference>
<gene>
    <name evidence="3" type="primary">yjhC</name>
    <name evidence="3" type="ordered locus">PANA_0314</name>
</gene>
<dbReference type="HOGENOM" id="CLU_717247_0_0_6"/>
<dbReference type="KEGG" id="pam:PANA_0314"/>
<dbReference type="SUPFAM" id="SSF51735">
    <property type="entry name" value="NAD(P)-binding Rossmann-fold domains"/>
    <property type="match status" value="1"/>
</dbReference>
<name>D4GHG6_PANAM</name>
<dbReference type="PANTHER" id="PTHR43377">
    <property type="entry name" value="BILIVERDIN REDUCTASE A"/>
    <property type="match status" value="1"/>
</dbReference>
<accession>D4GHG6</accession>
<proteinExistence type="predicted"/>
<dbReference type="eggNOG" id="COG0673">
    <property type="taxonomic scope" value="Bacteria"/>
</dbReference>
<evidence type="ECO:0000313" key="4">
    <source>
        <dbReference type="Proteomes" id="UP000001702"/>
    </source>
</evidence>
<dbReference type="InterPro" id="IPR000683">
    <property type="entry name" value="Gfo/Idh/MocA-like_OxRdtase_N"/>
</dbReference>
<evidence type="ECO:0000259" key="1">
    <source>
        <dbReference type="Pfam" id="PF01408"/>
    </source>
</evidence>
<feature type="domain" description="GFO/IDH/MocA-like oxidoreductase" evidence="2">
    <location>
        <begin position="156"/>
        <end position="305"/>
    </location>
</feature>
<keyword evidence="4" id="KW-1185">Reference proteome</keyword>
<dbReference type="AlphaFoldDB" id="D4GHG6"/>
<dbReference type="Gene3D" id="3.40.50.720">
    <property type="entry name" value="NAD(P)-binding Rossmann-like Domain"/>
    <property type="match status" value="1"/>
</dbReference>
<dbReference type="InterPro" id="IPR051450">
    <property type="entry name" value="Gfo/Idh/MocA_Oxidoreductases"/>
</dbReference>
<dbReference type="STRING" id="706191.PANA_0314"/>
<dbReference type="Proteomes" id="UP000001702">
    <property type="component" value="Chromosome"/>
</dbReference>
<dbReference type="InterPro" id="IPR036291">
    <property type="entry name" value="NAD(P)-bd_dom_sf"/>
</dbReference>
<dbReference type="Pfam" id="PF22725">
    <property type="entry name" value="GFO_IDH_MocA_C3"/>
    <property type="match status" value="1"/>
</dbReference>
<dbReference type="EMBL" id="CP001875">
    <property type="protein sequence ID" value="ADD75481.1"/>
    <property type="molecule type" value="Genomic_DNA"/>
</dbReference>
<protein>
    <submittedName>
        <fullName evidence="3">YjhC</fullName>
    </submittedName>
</protein>
<feature type="domain" description="Gfo/Idh/MocA-like oxidoreductase N-terminal" evidence="1">
    <location>
        <begin position="20"/>
        <end position="134"/>
    </location>
</feature>
<evidence type="ECO:0000313" key="3">
    <source>
        <dbReference type="EMBL" id="ADD75481.1"/>
    </source>
</evidence>